<proteinExistence type="predicted"/>
<dbReference type="GeneID" id="35381714"/>
<evidence type="ECO:0000256" key="1">
    <source>
        <dbReference type="SAM" id="MobiDB-lite"/>
    </source>
</evidence>
<sequence>MESSSASSIFIIIIIVLVIIFFIVLFSFYIRGQFTSDTTTVPISTNIIDNREIGASVDGIYNLENGKDLADPAICNKAPTRLWQGKGTYPCNCLKPFYGPNCYRESYNAQYFAVGLTDINNIDVNDKTMLPADRLSFTYLNPNTLLQKIQVLCTQRCSDDTTCQGVYWESPPPPTKGTNQREGTCILLKGDVIMDPNAPLPTYDQNIDSNLYMKRPNTVKFPDYVFLYTGNPPSRYWIFDNLNNGNNKLARLRKNVPKVLNFIPTNEINYSELIGIYSSSPINIDSISNIINDPPSNVYIHYPDTPLNVPSSLFVNGSLYVLYTSYNSNGNNINNLPYNDISTTRSTLIVGLSTYQNGNNSYIPSQSPSQYISSQSPSQNITSQSPPQYISSQNPSQNITSQSQPQYISSQNPSQNITSQSQPQYIRSHRNNNIMTNDNMMTGESRNVTISKIEEL</sequence>
<keyword evidence="2" id="KW-1133">Transmembrane helix</keyword>
<evidence type="ECO:0000256" key="2">
    <source>
        <dbReference type="SAM" id="Phobius"/>
    </source>
</evidence>
<keyword evidence="2" id="KW-0472">Membrane</keyword>
<evidence type="ECO:0000313" key="4">
    <source>
        <dbReference type="Proteomes" id="UP000236316"/>
    </source>
</evidence>
<organism evidence="3">
    <name type="scientific">Orpheovirus IHUMI-LCC2</name>
    <dbReference type="NCBI Taxonomy" id="2023057"/>
    <lineage>
        <taxon>Viruses</taxon>
        <taxon>Varidnaviria</taxon>
        <taxon>Bamfordvirae</taxon>
        <taxon>Nucleocytoviricota</taxon>
        <taxon>Megaviricetes</taxon>
        <taxon>Pimascovirales</taxon>
        <taxon>Ocovirineae</taxon>
        <taxon>Orpheoviridae</taxon>
        <taxon>Alphaorpheovirus</taxon>
        <taxon>Alphaorpheovirus massiliense</taxon>
    </lineage>
</organism>
<dbReference type="Proteomes" id="UP000236316">
    <property type="component" value="Segment"/>
</dbReference>
<name>A0A2I2L672_9VIRU</name>
<feature type="transmembrane region" description="Helical" evidence="2">
    <location>
        <begin position="9"/>
        <end position="30"/>
    </location>
</feature>
<dbReference type="KEGG" id="vg:35381714"/>
<keyword evidence="2" id="KW-0812">Transmembrane</keyword>
<dbReference type="EMBL" id="LT906555">
    <property type="protein sequence ID" value="SNW62959.1"/>
    <property type="molecule type" value="Genomic_DNA"/>
</dbReference>
<keyword evidence="4" id="KW-1185">Reference proteome</keyword>
<accession>A0A2I2L672</accession>
<gene>
    <name evidence="3" type="ORF">ORPV_1055</name>
</gene>
<feature type="compositionally biased region" description="Polar residues" evidence="1">
    <location>
        <begin position="382"/>
        <end position="425"/>
    </location>
</feature>
<feature type="region of interest" description="Disordered" evidence="1">
    <location>
        <begin position="365"/>
        <end position="456"/>
    </location>
</feature>
<evidence type="ECO:0000313" key="3">
    <source>
        <dbReference type="EMBL" id="SNW62959.1"/>
    </source>
</evidence>
<keyword evidence="3" id="KW-0396">Initiation factor</keyword>
<dbReference type="RefSeq" id="YP_009449261.1">
    <property type="nucleotide sequence ID" value="NC_036594.1"/>
</dbReference>
<protein>
    <submittedName>
        <fullName evidence="3">RNA polymerase I-specific transcription-initiation factor domain-containing protein</fullName>
    </submittedName>
</protein>
<keyword evidence="3" id="KW-0648">Protein biosynthesis</keyword>
<feature type="compositionally biased region" description="Low complexity" evidence="1">
    <location>
        <begin position="431"/>
        <end position="442"/>
    </location>
</feature>
<feature type="compositionally biased region" description="Low complexity" evidence="1">
    <location>
        <begin position="365"/>
        <end position="381"/>
    </location>
</feature>
<reference evidence="3" key="1">
    <citation type="submission" date="2017-08" db="EMBL/GenBank/DDBJ databases">
        <authorList>
            <consortium name="Urmite Genomes"/>
        </authorList>
    </citation>
    <scope>NUCLEOTIDE SEQUENCE [LARGE SCALE GENOMIC DNA]</scope>
    <source>
        <strain evidence="3">IHUMI-LCC2</strain>
    </source>
</reference>